<keyword evidence="3" id="KW-1185">Reference proteome</keyword>
<evidence type="ECO:0000256" key="1">
    <source>
        <dbReference type="SAM" id="MobiDB-lite"/>
    </source>
</evidence>
<evidence type="ECO:0000313" key="3">
    <source>
        <dbReference type="Proteomes" id="UP001583280"/>
    </source>
</evidence>
<gene>
    <name evidence="2" type="ORF">Cpir12675_003463</name>
</gene>
<dbReference type="Proteomes" id="UP001583280">
    <property type="component" value="Unassembled WGS sequence"/>
</dbReference>
<feature type="compositionally biased region" description="Polar residues" evidence="1">
    <location>
        <begin position="1"/>
        <end position="20"/>
    </location>
</feature>
<dbReference type="InterPro" id="IPR011990">
    <property type="entry name" value="TPR-like_helical_dom_sf"/>
</dbReference>
<accession>A0ABR3Z2W5</accession>
<sequence length="673" mass="76618">MMKTKLASNQKRPGSGSTAGRDSCKDTKCKSIRPQNINLPLEWEQKNLGHLSRGAVFELAKNYARSNDIEPARCAFTKAATLCPCSRGLIRPPCKCKDFRRAAGKTPPEIFNEAMHNCKCIVSKRFQKCDDAIHISSLNYLAALSLVGDDFRRAASEASWLLEISPRKLEGYLRLAQVAIKQKEAHFAWQIYTAAINMAQANNLEQDPNYAKLVKMREPLNLKFSKLDPIKILPYELLLNIVEQLSIRDWQKPIIIDAAYLDLLRKYSSSLKDLCIDVGQFKSDWFTSGLESAFNFDHLILSVKYPQSLTDFEALMVIAKNVKAFNVSLYDYDETPQRPLTFPLFHELQDLTLKFHLQHRMCLNMLARNAPQLRRLWINEMGLQCEPVTPESVQMNPREYFSQLECLIIDKVAMDNINPFDFFKYSFPRLKIFRFRNVSCRNETTTTNANSLSHFCTLSPVPNHSFVQTRDIGVLSIDLLRRPQNPATRCLEASLHSGIVECVSVEMSLWRGRNLGMSAYKKTALWGSKGVRTLVLAFPPRELVQSRDSLQFWDEGLIPFLESFPNLNSVIIHESSPFAREPRNKAAIVEAIVGLSSSVRTVYDVEAKGSARTFLHELAARNGKRIISYQDFDSLEHPLNFYSDPKRQLPDGSRDPALSFPISTMPGQPCVFW</sequence>
<comment type="caution">
    <text evidence="2">The sequence shown here is derived from an EMBL/GenBank/DDBJ whole genome shotgun (WGS) entry which is preliminary data.</text>
</comment>
<evidence type="ECO:0000313" key="2">
    <source>
        <dbReference type="EMBL" id="KAL1894969.1"/>
    </source>
</evidence>
<dbReference type="Gene3D" id="1.25.40.10">
    <property type="entry name" value="Tetratricopeptide repeat domain"/>
    <property type="match status" value="1"/>
</dbReference>
<dbReference type="EMBL" id="JAWDJO010000082">
    <property type="protein sequence ID" value="KAL1894969.1"/>
    <property type="molecule type" value="Genomic_DNA"/>
</dbReference>
<protein>
    <submittedName>
        <fullName evidence="2">Uncharacterized protein</fullName>
    </submittedName>
</protein>
<organism evidence="2 3">
    <name type="scientific">Ceratocystis pirilliformis</name>
    <dbReference type="NCBI Taxonomy" id="259994"/>
    <lineage>
        <taxon>Eukaryota</taxon>
        <taxon>Fungi</taxon>
        <taxon>Dikarya</taxon>
        <taxon>Ascomycota</taxon>
        <taxon>Pezizomycotina</taxon>
        <taxon>Sordariomycetes</taxon>
        <taxon>Hypocreomycetidae</taxon>
        <taxon>Microascales</taxon>
        <taxon>Ceratocystidaceae</taxon>
        <taxon>Ceratocystis</taxon>
    </lineage>
</organism>
<dbReference type="SUPFAM" id="SSF48452">
    <property type="entry name" value="TPR-like"/>
    <property type="match status" value="1"/>
</dbReference>
<reference evidence="2 3" key="1">
    <citation type="journal article" date="2024" name="IMA Fungus">
        <title>IMA Genome - F19 : A genome assembly and annotation guide to empower mycologists, including annotated draft genome sequences of Ceratocystis pirilliformis, Diaporthe australafricana, Fusarium ophioides, Paecilomyces lecythidis, and Sporothrix stenoceras.</title>
        <authorList>
            <person name="Aylward J."/>
            <person name="Wilson A.M."/>
            <person name="Visagie C.M."/>
            <person name="Spraker J."/>
            <person name="Barnes I."/>
            <person name="Buitendag C."/>
            <person name="Ceriani C."/>
            <person name="Del Mar Angel L."/>
            <person name="du Plessis D."/>
            <person name="Fuchs T."/>
            <person name="Gasser K."/>
            <person name="Kramer D."/>
            <person name="Li W."/>
            <person name="Munsamy K."/>
            <person name="Piso A."/>
            <person name="Price J.L."/>
            <person name="Sonnekus B."/>
            <person name="Thomas C."/>
            <person name="van der Nest A."/>
            <person name="van Dijk A."/>
            <person name="van Heerden A."/>
            <person name="van Vuuren N."/>
            <person name="Yilmaz N."/>
            <person name="Duong T.A."/>
            <person name="van der Merwe N.A."/>
            <person name="Wingfield M.J."/>
            <person name="Wingfield B.D."/>
        </authorList>
    </citation>
    <scope>NUCLEOTIDE SEQUENCE [LARGE SCALE GENOMIC DNA]</scope>
    <source>
        <strain evidence="2 3">CMW 12675</strain>
    </source>
</reference>
<proteinExistence type="predicted"/>
<name>A0ABR3Z2W5_9PEZI</name>
<feature type="region of interest" description="Disordered" evidence="1">
    <location>
        <begin position="1"/>
        <end position="27"/>
    </location>
</feature>